<evidence type="ECO:0000313" key="1">
    <source>
        <dbReference type="EMBL" id="ALJ61192.1"/>
    </source>
</evidence>
<dbReference type="EMBL" id="CP012801">
    <property type="protein sequence ID" value="ALJ61192.1"/>
    <property type="molecule type" value="Genomic_DNA"/>
</dbReference>
<dbReference type="Proteomes" id="UP000325055">
    <property type="component" value="Unassembled WGS sequence"/>
</dbReference>
<dbReference type="GO" id="GO:0005198">
    <property type="term" value="F:structural molecule activity"/>
    <property type="evidence" value="ECO:0007669"/>
    <property type="project" value="InterPro"/>
</dbReference>
<proteinExistence type="predicted"/>
<reference evidence="1 3" key="1">
    <citation type="journal article" date="2015" name="Science">
        <title>Genetic determinants of in vivo fitness and diet responsiveness in multiple human gut Bacteroides.</title>
        <authorList>
            <person name="Wu M."/>
            <person name="McNulty N.P."/>
            <person name="Rodionov D.A."/>
            <person name="Khoroshkin M.S."/>
            <person name="Griffin N.W."/>
            <person name="Cheng J."/>
            <person name="Latreille P."/>
            <person name="Kerstetter R.A."/>
            <person name="Terrapon N."/>
            <person name="Henrissat B."/>
            <person name="Osterman A.L."/>
            <person name="Gordon J.I."/>
        </authorList>
    </citation>
    <scope>NUCLEOTIDE SEQUENCE [LARGE SCALE GENOMIC DNA]</scope>
    <source>
        <strain evidence="1 3">WH2</strain>
    </source>
</reference>
<accession>A0A0P0GV75</accession>
<evidence type="ECO:0000313" key="2">
    <source>
        <dbReference type="EMBL" id="KAA5411338.1"/>
    </source>
</evidence>
<dbReference type="InterPro" id="IPR010667">
    <property type="entry name" value="Phage_T4_Gp19"/>
</dbReference>
<organism evidence="1 3">
    <name type="scientific">Bacteroides cellulosilyticus</name>
    <dbReference type="NCBI Taxonomy" id="246787"/>
    <lineage>
        <taxon>Bacteria</taxon>
        <taxon>Pseudomonadati</taxon>
        <taxon>Bacteroidota</taxon>
        <taxon>Bacteroidia</taxon>
        <taxon>Bacteroidales</taxon>
        <taxon>Bacteroidaceae</taxon>
        <taxon>Bacteroides</taxon>
    </lineage>
</organism>
<reference evidence="2 4" key="2">
    <citation type="journal article" date="2019" name="Nat. Med.">
        <title>A library of human gut bacterial isolates paired with longitudinal multiomics data enables mechanistic microbiome research.</title>
        <authorList>
            <person name="Poyet M."/>
            <person name="Groussin M."/>
            <person name="Gibbons S.M."/>
            <person name="Avila-Pacheco J."/>
            <person name="Jiang X."/>
            <person name="Kearney S.M."/>
            <person name="Perrotta A.R."/>
            <person name="Berdy B."/>
            <person name="Zhao S."/>
            <person name="Lieberman T.D."/>
            <person name="Swanson P.K."/>
            <person name="Smith M."/>
            <person name="Roesemann S."/>
            <person name="Alexander J.E."/>
            <person name="Rich S.A."/>
            <person name="Livny J."/>
            <person name="Vlamakis H."/>
            <person name="Clish C."/>
            <person name="Bullock K."/>
            <person name="Deik A."/>
            <person name="Scott J."/>
            <person name="Pierce K.A."/>
            <person name="Xavier R.J."/>
            <person name="Alm E.J."/>
        </authorList>
    </citation>
    <scope>NUCLEOTIDE SEQUENCE [LARGE SCALE GENOMIC DNA]</scope>
    <source>
        <strain evidence="2 4">BIOML-A7</strain>
    </source>
</reference>
<dbReference type="Proteomes" id="UP000061809">
    <property type="component" value="Chromosome"/>
</dbReference>
<dbReference type="KEGG" id="bcel:BcellWH2_03972"/>
<protein>
    <submittedName>
        <fullName evidence="2">Phage tail protein</fullName>
    </submittedName>
    <submittedName>
        <fullName evidence="1">T4-like virus tail tube protein gp19</fullName>
    </submittedName>
</protein>
<evidence type="ECO:0000313" key="3">
    <source>
        <dbReference type="Proteomes" id="UP000061809"/>
    </source>
</evidence>
<dbReference type="Pfam" id="PF06841">
    <property type="entry name" value="Phage_T4_gp19"/>
    <property type="match status" value="1"/>
</dbReference>
<evidence type="ECO:0000313" key="4">
    <source>
        <dbReference type="Proteomes" id="UP000325055"/>
    </source>
</evidence>
<dbReference type="EMBL" id="VVYW01000001">
    <property type="protein sequence ID" value="KAA5411338.1"/>
    <property type="molecule type" value="Genomic_DNA"/>
</dbReference>
<dbReference type="RefSeq" id="WP_007212393.1">
    <property type="nucleotide sequence ID" value="NZ_CAXSKE010000007.1"/>
</dbReference>
<gene>
    <name evidence="1" type="ORF">BcellWH2_03972</name>
    <name evidence="2" type="ORF">F2Y86_01045</name>
</gene>
<name>A0A0P0GV75_9BACE</name>
<dbReference type="AlphaFoldDB" id="A0A0P0GV75"/>
<dbReference type="PATRIC" id="fig|246787.4.peg.4110"/>
<sequence>MIENLAWKFLPPYEFYFRVCFMERLVSLFYASFTEVSGLGWNYEKQTQTGSENTAQELPKAIKYGKITLKSPLVPLAAPFEIWVNDCCNSLNMKNAKDQIIALDMVITLQSQANVPVAAWLCSHCYPIGCSLSGLDAARSGLAMETVTLNCNRLERKL</sequence>